<dbReference type="InterPro" id="IPR051678">
    <property type="entry name" value="AGP_Transferase"/>
</dbReference>
<dbReference type="PANTHER" id="PTHR21310:SF15">
    <property type="entry name" value="AMINOGLYCOSIDE PHOSPHOTRANSFERASE DOMAIN-CONTAINING PROTEIN"/>
    <property type="match status" value="1"/>
</dbReference>
<dbReference type="PANTHER" id="PTHR21310">
    <property type="entry name" value="AMINOGLYCOSIDE PHOSPHOTRANSFERASE-RELATED-RELATED"/>
    <property type="match status" value="1"/>
</dbReference>
<proteinExistence type="predicted"/>
<protein>
    <submittedName>
        <fullName evidence="2">Phosphotransferase</fullName>
    </submittedName>
</protein>
<feature type="domain" description="Aminoglycoside phosphotransferase" evidence="1">
    <location>
        <begin position="54"/>
        <end position="262"/>
    </location>
</feature>
<dbReference type="Pfam" id="PF01636">
    <property type="entry name" value="APH"/>
    <property type="match status" value="1"/>
</dbReference>
<name>A0A8J3AIM3_9BACI</name>
<reference evidence="3" key="1">
    <citation type="journal article" date="2019" name="Int. J. Syst. Evol. Microbiol.">
        <title>The Global Catalogue of Microorganisms (GCM) 10K type strain sequencing project: providing services to taxonomists for standard genome sequencing and annotation.</title>
        <authorList>
            <consortium name="The Broad Institute Genomics Platform"/>
            <consortium name="The Broad Institute Genome Sequencing Center for Infectious Disease"/>
            <person name="Wu L."/>
            <person name="Ma J."/>
        </authorList>
    </citation>
    <scope>NUCLEOTIDE SEQUENCE [LARGE SCALE GENOMIC DNA]</scope>
    <source>
        <strain evidence="3">CGMCC 1.14993</strain>
    </source>
</reference>
<organism evidence="2 3">
    <name type="scientific">Gottfriedia solisilvae</name>
    <dbReference type="NCBI Taxonomy" id="1516104"/>
    <lineage>
        <taxon>Bacteria</taxon>
        <taxon>Bacillati</taxon>
        <taxon>Bacillota</taxon>
        <taxon>Bacilli</taxon>
        <taxon>Bacillales</taxon>
        <taxon>Bacillaceae</taxon>
        <taxon>Gottfriedia</taxon>
    </lineage>
</organism>
<gene>
    <name evidence="2" type="ORF">GCM10007380_26740</name>
</gene>
<dbReference type="AlphaFoldDB" id="A0A8J3AIM3"/>
<dbReference type="Proteomes" id="UP000626244">
    <property type="component" value="Unassembled WGS sequence"/>
</dbReference>
<dbReference type="InterPro" id="IPR011009">
    <property type="entry name" value="Kinase-like_dom_sf"/>
</dbReference>
<comment type="caution">
    <text evidence="2">The sequence shown here is derived from an EMBL/GenBank/DDBJ whole genome shotgun (WGS) entry which is preliminary data.</text>
</comment>
<dbReference type="InterPro" id="IPR016259">
    <property type="entry name" value="Hygromycin-B_Kinase"/>
</dbReference>
<evidence type="ECO:0000313" key="2">
    <source>
        <dbReference type="EMBL" id="GGI15192.1"/>
    </source>
</evidence>
<dbReference type="SUPFAM" id="SSF56112">
    <property type="entry name" value="Protein kinase-like (PK-like)"/>
    <property type="match status" value="1"/>
</dbReference>
<dbReference type="CDD" id="cd05120">
    <property type="entry name" value="APH_ChoK_like"/>
    <property type="match status" value="1"/>
</dbReference>
<dbReference type="OrthoDB" id="2801014at2"/>
<sequence length="316" mass="36973">MTYLNKITKEKYRIMKDKNCYWEGKIKKIASNEKLEYNNLTRFTYGGNIVFSVDGKLVIKLFPAYVNDEFIKEKAVLEHLNQQQLSVEIPKIHSTGQFEGWNYIIMTELKGTLLIDIFDILSIEEKAQIAKDLGELIKEVHSATITSDNNEQTAWNHFMNAQYENLAKHHKQNELNEHFQNQLSEYVKLETLKSSNQLVLLTGEYTPFNLIMNKENGMWKFTGLIDFADCFVGNSTYDLLGPIAFMFYPNKGLNRMFLESYGYKPEELNDGFQKELLTYLLLHRFSNISYYQQKSESAKNAQSFEELEKIIFNFEV</sequence>
<dbReference type="Gene3D" id="3.90.1200.10">
    <property type="match status" value="1"/>
</dbReference>
<dbReference type="InterPro" id="IPR002575">
    <property type="entry name" value="Aminoglycoside_PTrfase"/>
</dbReference>
<accession>A0A8J3AIM3</accession>
<evidence type="ECO:0000313" key="3">
    <source>
        <dbReference type="Proteomes" id="UP000626244"/>
    </source>
</evidence>
<evidence type="ECO:0000259" key="1">
    <source>
        <dbReference type="Pfam" id="PF01636"/>
    </source>
</evidence>
<dbReference type="RefSeq" id="WP_087999870.1">
    <property type="nucleotide sequence ID" value="NZ_BMHB01000001.1"/>
</dbReference>
<keyword evidence="3" id="KW-1185">Reference proteome</keyword>
<dbReference type="EMBL" id="BMHB01000001">
    <property type="protein sequence ID" value="GGI15192.1"/>
    <property type="molecule type" value="Genomic_DNA"/>
</dbReference>
<dbReference type="PIRSF" id="PIRSF000707">
    <property type="entry name" value="Hygromycin-B_kinase"/>
    <property type="match status" value="1"/>
</dbReference>